<evidence type="ECO:0000256" key="6">
    <source>
        <dbReference type="ARBA" id="ARBA00022723"/>
    </source>
</evidence>
<comment type="caution">
    <text evidence="10">Lacks conserved residue(s) required for the propagation of feature annotation.</text>
</comment>
<evidence type="ECO:0000256" key="11">
    <source>
        <dbReference type="SAM" id="Coils"/>
    </source>
</evidence>
<feature type="short sequence motif" description="Cx2C motif 2" evidence="10">
    <location>
        <begin position="304"/>
        <end position="307"/>
    </location>
</feature>
<evidence type="ECO:0000259" key="13">
    <source>
        <dbReference type="Pfam" id="PF16803"/>
    </source>
</evidence>
<evidence type="ECO:0000256" key="4">
    <source>
        <dbReference type="ARBA" id="ARBA00022490"/>
    </source>
</evidence>
<feature type="short sequence motif" description="Cx2C motif 1" evidence="10">
    <location>
        <begin position="293"/>
        <end position="296"/>
    </location>
</feature>
<feature type="region of interest" description="Fe-S binding site B" evidence="10">
    <location>
        <begin position="293"/>
        <end position="307"/>
    </location>
</feature>
<keyword evidence="11" id="KW-0175">Coiled coil</keyword>
<comment type="domain">
    <text evidence="10">The C-terminal domain binds 2 Fe-S clusters but is otherwise mostly in an intrinsically disordered conformation.</text>
</comment>
<keyword evidence="5 10" id="KW-0001">2Fe-2S</keyword>
<gene>
    <name evidence="14" type="ORF">GcC1_178013</name>
</gene>
<keyword evidence="9 10" id="KW-0496">Mitochondrion</keyword>
<evidence type="ECO:0000313" key="15">
    <source>
        <dbReference type="Proteomes" id="UP000285405"/>
    </source>
</evidence>
<feature type="binding site" evidence="10">
    <location>
        <position position="307"/>
    </location>
    <ligand>
        <name>[4Fe-4S] cluster</name>
        <dbReference type="ChEBI" id="CHEBI:49883"/>
    </ligand>
</feature>
<comment type="caution">
    <text evidence="14">The sequence shown here is derived from an EMBL/GenBank/DDBJ whole genome shotgun (WGS) entry which is preliminary data.</text>
</comment>
<feature type="binding site" evidence="10">
    <location>
        <position position="248"/>
    </location>
    <ligand>
        <name>[2Fe-2S] cluster</name>
        <dbReference type="ChEBI" id="CHEBI:190135"/>
    </ligand>
</feature>
<keyword evidence="3 10" id="KW-0004">4Fe-4S</keyword>
<feature type="binding site" evidence="10">
    <location>
        <position position="243"/>
    </location>
    <ligand>
        <name>[2Fe-2S] cluster</name>
        <dbReference type="ChEBI" id="CHEBI:190135"/>
    </ligand>
</feature>
<evidence type="ECO:0000256" key="1">
    <source>
        <dbReference type="ARBA" id="ARBA00001966"/>
    </source>
</evidence>
<evidence type="ECO:0000256" key="10">
    <source>
        <dbReference type="HAMAP-Rule" id="MF_03115"/>
    </source>
</evidence>
<comment type="domain">
    <text evidence="10">The N-terminal domain has structural similarity with S-adenosyl-L-methionine-dependent methyltransferases, but does not bind S-adenosyl-L-methionine. It is required for correct assembly of the 2 Fe-S clusters.</text>
</comment>
<feature type="binding site" evidence="10">
    <location>
        <position position="296"/>
    </location>
    <ligand>
        <name>[4Fe-4S] cluster</name>
        <dbReference type="ChEBI" id="CHEBI:49883"/>
    </ligand>
</feature>
<comment type="subcellular location">
    <subcellularLocation>
        <location evidence="10">Cytoplasm</location>
    </subcellularLocation>
    <subcellularLocation>
        <location evidence="10">Mitochondrion intermembrane space</location>
    </subcellularLocation>
</comment>
<protein>
    <submittedName>
        <fullName evidence="14">Fe-S cluster assembly protein dre2</fullName>
    </submittedName>
</protein>
<dbReference type="EMBL" id="MCBR01017865">
    <property type="protein sequence ID" value="RKF59047.1"/>
    <property type="molecule type" value="Genomic_DNA"/>
</dbReference>
<dbReference type="InterPro" id="IPR007785">
    <property type="entry name" value="Anamorsin"/>
</dbReference>
<evidence type="ECO:0000313" key="14">
    <source>
        <dbReference type="EMBL" id="RKF59047.1"/>
    </source>
</evidence>
<feature type="region of interest" description="Fe-S binding site A" evidence="10">
    <location>
        <begin position="232"/>
        <end position="248"/>
    </location>
</feature>
<dbReference type="OrthoDB" id="311633at2759"/>
<dbReference type="Pfam" id="PF16803">
    <property type="entry name" value="DRE2_N"/>
    <property type="match status" value="1"/>
</dbReference>
<evidence type="ECO:0000259" key="12">
    <source>
        <dbReference type="Pfam" id="PF05093"/>
    </source>
</evidence>
<keyword evidence="8 10" id="KW-0411">Iron-sulfur</keyword>
<organism evidence="14 15">
    <name type="scientific">Golovinomyces cichoracearum</name>
    <dbReference type="NCBI Taxonomy" id="62708"/>
    <lineage>
        <taxon>Eukaryota</taxon>
        <taxon>Fungi</taxon>
        <taxon>Dikarya</taxon>
        <taxon>Ascomycota</taxon>
        <taxon>Pezizomycotina</taxon>
        <taxon>Leotiomycetes</taxon>
        <taxon>Erysiphales</taxon>
        <taxon>Erysiphaceae</taxon>
        <taxon>Golovinomyces</taxon>
    </lineage>
</organism>
<dbReference type="GO" id="GO:0016226">
    <property type="term" value="P:iron-sulfur cluster assembly"/>
    <property type="evidence" value="ECO:0007669"/>
    <property type="project" value="UniProtKB-UniRule"/>
</dbReference>
<dbReference type="AlphaFoldDB" id="A0A420HNS3"/>
<feature type="binding site" evidence="10">
    <location>
        <position position="304"/>
    </location>
    <ligand>
        <name>[4Fe-4S] cluster</name>
        <dbReference type="ChEBI" id="CHEBI:49883"/>
    </ligand>
</feature>
<evidence type="ECO:0000256" key="9">
    <source>
        <dbReference type="ARBA" id="ARBA00023128"/>
    </source>
</evidence>
<sequence length="330" mass="36360">MSPSLLSDQTSESNLVSSPLLSASRTLLLAPPSIAAHEERLREVLADFDRKTTDLQMMDRLSNGIATLPHSTYDMVLVLAGVDGTRSESTRLLDRKSFQQVFLSLKPGGKLKTQNTILSQDRGCIEFREAILAGLALEDGEIVKPQFLVSETVPLRFLRRKDKDSAFSSDEPLNENQITNVVKSHSRKSNTGNESEYKKDLVGFDDGEDLVDEDTLLTEEEMHRPLNIPAECAPRAGKRRRACKDCTCGLAERLAAEENEKISKADAQLRTLKLEADDLSEVDFTVKGKIGSCGNCSLGDAFRCVGCPFIGMPAFKPGEEVRLLNDVVQL</sequence>
<feature type="binding site" evidence="10">
    <location>
        <position position="232"/>
    </location>
    <ligand>
        <name>[2Fe-2S] cluster</name>
        <dbReference type="ChEBI" id="CHEBI:190135"/>
    </ligand>
</feature>
<evidence type="ECO:0000256" key="3">
    <source>
        <dbReference type="ARBA" id="ARBA00022485"/>
    </source>
</evidence>
<evidence type="ECO:0000256" key="8">
    <source>
        <dbReference type="ARBA" id="ARBA00023014"/>
    </source>
</evidence>
<comment type="similarity">
    <text evidence="2 10">Belongs to the anamorsin family.</text>
</comment>
<dbReference type="InterPro" id="IPR031838">
    <property type="entry name" value="Dre2_N"/>
</dbReference>
<name>A0A420HNS3_9PEZI</name>
<dbReference type="Gene3D" id="3.40.50.11000">
    <property type="entry name" value="Fe-S cluster assembly protein Dre2, N-terminal domain"/>
    <property type="match status" value="1"/>
</dbReference>
<dbReference type="Pfam" id="PF05093">
    <property type="entry name" value="CIAPIN1"/>
    <property type="match status" value="1"/>
</dbReference>
<evidence type="ECO:0000256" key="2">
    <source>
        <dbReference type="ARBA" id="ARBA00008169"/>
    </source>
</evidence>
<keyword evidence="6 10" id="KW-0479">Metal-binding</keyword>
<feature type="coiled-coil region" evidence="11">
    <location>
        <begin position="255"/>
        <end position="282"/>
    </location>
</feature>
<feature type="binding site" evidence="10">
    <location>
        <position position="246"/>
    </location>
    <ligand>
        <name>[2Fe-2S] cluster</name>
        <dbReference type="ChEBI" id="CHEBI:190135"/>
    </ligand>
</feature>
<feature type="binding site" evidence="10">
    <location>
        <position position="293"/>
    </location>
    <ligand>
        <name>[4Fe-4S] cluster</name>
        <dbReference type="ChEBI" id="CHEBI:49883"/>
    </ligand>
</feature>
<dbReference type="GO" id="GO:0005758">
    <property type="term" value="C:mitochondrial intermembrane space"/>
    <property type="evidence" value="ECO:0007669"/>
    <property type="project" value="UniProtKB-SubCell"/>
</dbReference>
<dbReference type="HAMAP" id="MF_03115">
    <property type="entry name" value="Anamorsin"/>
    <property type="match status" value="1"/>
</dbReference>
<dbReference type="GO" id="GO:0046872">
    <property type="term" value="F:metal ion binding"/>
    <property type="evidence" value="ECO:0007669"/>
    <property type="project" value="UniProtKB-KW"/>
</dbReference>
<comment type="cofactor">
    <cofactor evidence="10">
        <name>[2Fe-2S] cluster</name>
        <dbReference type="ChEBI" id="CHEBI:190135"/>
    </cofactor>
</comment>
<proteinExistence type="inferred from homology"/>
<comment type="domain">
    <text evidence="10">The twin Cx2C motifs are involved in the recognition by the mitochondrial MIA40-ERV1 disulfide relay system. The formation of 2 disulfide bonds in the Cx2C motifs through dithiol/disulfide exchange reactions effectively traps the protein in the mitochondrial intermembrane space.</text>
</comment>
<keyword evidence="7 10" id="KW-0408">Iron</keyword>
<feature type="domain" description="Fe-S cluster assembly protein Dre2 N-terminal" evidence="13">
    <location>
        <begin position="24"/>
        <end position="156"/>
    </location>
</feature>
<comment type="cofactor">
    <cofactor evidence="1 10">
        <name>[4Fe-4S] cluster</name>
        <dbReference type="ChEBI" id="CHEBI:49883"/>
    </cofactor>
</comment>
<evidence type="ECO:0000256" key="7">
    <source>
        <dbReference type="ARBA" id="ARBA00023004"/>
    </source>
</evidence>
<dbReference type="GO" id="GO:0051539">
    <property type="term" value="F:4 iron, 4 sulfur cluster binding"/>
    <property type="evidence" value="ECO:0007669"/>
    <property type="project" value="UniProtKB-KW"/>
</dbReference>
<evidence type="ECO:0000256" key="5">
    <source>
        <dbReference type="ARBA" id="ARBA00022714"/>
    </source>
</evidence>
<dbReference type="Proteomes" id="UP000285405">
    <property type="component" value="Unassembled WGS sequence"/>
</dbReference>
<feature type="domain" description="Anamorsin C-terminal" evidence="12">
    <location>
        <begin position="228"/>
        <end position="323"/>
    </location>
</feature>
<dbReference type="GO" id="GO:0009055">
    <property type="term" value="F:electron transfer activity"/>
    <property type="evidence" value="ECO:0007669"/>
    <property type="project" value="UniProtKB-UniRule"/>
</dbReference>
<dbReference type="PANTHER" id="PTHR13273">
    <property type="entry name" value="ANAMORSIN"/>
    <property type="match status" value="1"/>
</dbReference>
<reference evidence="14 15" key="1">
    <citation type="journal article" date="2018" name="BMC Genomics">
        <title>Comparative genome analyses reveal sequence features reflecting distinct modes of host-adaptation between dicot and monocot powdery mildew.</title>
        <authorList>
            <person name="Wu Y."/>
            <person name="Ma X."/>
            <person name="Pan Z."/>
            <person name="Kale S.D."/>
            <person name="Song Y."/>
            <person name="King H."/>
            <person name="Zhang Q."/>
            <person name="Presley C."/>
            <person name="Deng X."/>
            <person name="Wei C.I."/>
            <person name="Xiao S."/>
        </authorList>
    </citation>
    <scope>NUCLEOTIDE SEQUENCE [LARGE SCALE GENOMIC DNA]</scope>
    <source>
        <strain evidence="14">UCSC1</strain>
    </source>
</reference>
<dbReference type="GO" id="GO:0051537">
    <property type="term" value="F:2 iron, 2 sulfur cluster binding"/>
    <property type="evidence" value="ECO:0007669"/>
    <property type="project" value="UniProtKB-UniRule"/>
</dbReference>
<accession>A0A420HNS3</accession>
<keyword evidence="4 10" id="KW-0963">Cytoplasm</keyword>
<dbReference type="PANTHER" id="PTHR13273:SF14">
    <property type="entry name" value="ANAMORSIN"/>
    <property type="match status" value="1"/>
</dbReference>
<dbReference type="InterPro" id="IPR046408">
    <property type="entry name" value="CIAPIN1"/>
</dbReference>